<sequence length="284" mass="31466">MAIADGLQYIQSVVLGLIVSFLLAKVFSIVFSSGDENDNLGLTGKNPNERQPEVISSAEKDKRSVADFSKEPLIDSDDDWEGVETTELEDAFCAATAYVAAIAADRSSKKVSSSLQLKLYGLYKIATEGACSVPQPSAIKITARAKWNLIVFVYLFHMELLALRSWNAWHELGAMSQEEAMQKYLEIITELDPSWADDVRIILSYSEDQTPLRQTVDRDHIDINIKDNEGQTPLHHAAVHERDETGALLVKKNAATGVQDDEDDDDGGNYPSDLSHSNWHSIQP</sequence>
<organism evidence="1 2">
    <name type="scientific">Smallanthus sonchifolius</name>
    <dbReference type="NCBI Taxonomy" id="185202"/>
    <lineage>
        <taxon>Eukaryota</taxon>
        <taxon>Viridiplantae</taxon>
        <taxon>Streptophyta</taxon>
        <taxon>Embryophyta</taxon>
        <taxon>Tracheophyta</taxon>
        <taxon>Spermatophyta</taxon>
        <taxon>Magnoliopsida</taxon>
        <taxon>eudicotyledons</taxon>
        <taxon>Gunneridae</taxon>
        <taxon>Pentapetalae</taxon>
        <taxon>asterids</taxon>
        <taxon>campanulids</taxon>
        <taxon>Asterales</taxon>
        <taxon>Asteraceae</taxon>
        <taxon>Asteroideae</taxon>
        <taxon>Heliantheae alliance</taxon>
        <taxon>Millerieae</taxon>
        <taxon>Smallanthus</taxon>
    </lineage>
</organism>
<accession>A0ACB9JEA4</accession>
<protein>
    <submittedName>
        <fullName evidence="1">Uncharacterized protein</fullName>
    </submittedName>
</protein>
<gene>
    <name evidence="1" type="ORF">L1987_11853</name>
</gene>
<dbReference type="EMBL" id="CM042021">
    <property type="protein sequence ID" value="KAI3818051.1"/>
    <property type="molecule type" value="Genomic_DNA"/>
</dbReference>
<evidence type="ECO:0000313" key="2">
    <source>
        <dbReference type="Proteomes" id="UP001056120"/>
    </source>
</evidence>
<evidence type="ECO:0000313" key="1">
    <source>
        <dbReference type="EMBL" id="KAI3818051.1"/>
    </source>
</evidence>
<keyword evidence="2" id="KW-1185">Reference proteome</keyword>
<proteinExistence type="predicted"/>
<dbReference type="Proteomes" id="UP001056120">
    <property type="component" value="Linkage Group LG04"/>
</dbReference>
<reference evidence="2" key="1">
    <citation type="journal article" date="2022" name="Mol. Ecol. Resour.">
        <title>The genomes of chicory, endive, great burdock and yacon provide insights into Asteraceae palaeo-polyploidization history and plant inulin production.</title>
        <authorList>
            <person name="Fan W."/>
            <person name="Wang S."/>
            <person name="Wang H."/>
            <person name="Wang A."/>
            <person name="Jiang F."/>
            <person name="Liu H."/>
            <person name="Zhao H."/>
            <person name="Xu D."/>
            <person name="Zhang Y."/>
        </authorList>
    </citation>
    <scope>NUCLEOTIDE SEQUENCE [LARGE SCALE GENOMIC DNA]</scope>
    <source>
        <strain evidence="2">cv. Yunnan</strain>
    </source>
</reference>
<comment type="caution">
    <text evidence="1">The sequence shown here is derived from an EMBL/GenBank/DDBJ whole genome shotgun (WGS) entry which is preliminary data.</text>
</comment>
<name>A0ACB9JEA4_9ASTR</name>
<reference evidence="1 2" key="2">
    <citation type="journal article" date="2022" name="Mol. Ecol. Resour.">
        <title>The genomes of chicory, endive, great burdock and yacon provide insights into Asteraceae paleo-polyploidization history and plant inulin production.</title>
        <authorList>
            <person name="Fan W."/>
            <person name="Wang S."/>
            <person name="Wang H."/>
            <person name="Wang A."/>
            <person name="Jiang F."/>
            <person name="Liu H."/>
            <person name="Zhao H."/>
            <person name="Xu D."/>
            <person name="Zhang Y."/>
        </authorList>
    </citation>
    <scope>NUCLEOTIDE SEQUENCE [LARGE SCALE GENOMIC DNA]</scope>
    <source>
        <strain evidence="2">cv. Yunnan</strain>
        <tissue evidence="1">Leaves</tissue>
    </source>
</reference>